<dbReference type="SUPFAM" id="SSF81383">
    <property type="entry name" value="F-box domain"/>
    <property type="match status" value="1"/>
</dbReference>
<dbReference type="AlphaFoldDB" id="A0A816QGT4"/>
<comment type="caution">
    <text evidence="9">The sequence shown here is derived from an EMBL/GenBank/DDBJ whole genome shotgun (WGS) entry which is preliminary data.</text>
</comment>
<dbReference type="EMBL" id="CAJNRF010004611">
    <property type="protein sequence ID" value="CAF2061642.1"/>
    <property type="molecule type" value="Genomic_DNA"/>
</dbReference>
<dbReference type="PROSITE" id="PS50089">
    <property type="entry name" value="ZF_RING_2"/>
    <property type="match status" value="1"/>
</dbReference>
<dbReference type="PROSITE" id="PS50145">
    <property type="entry name" value="ZF_TRAF"/>
    <property type="match status" value="1"/>
</dbReference>
<sequence>MTSEEQKGIGSDRIRGSSAVNVDLLECPICHDLLWIPIACQRCETSFCSACINRWLAANPRKCPNRCKIYIERKCPSFIVKLLAQLQLACYYQSRGCERVIPYEALETHESECDYQPQQCPGCRLEVLKKDFDNHTSGCAAIELTCQECKLVYKRVDAATTHTENICLREQIKENIRQIRQLTLQLHEMRLLLPSITKARITFNDLPMADEKSNFIPDMYRGLEWNKIYYIQRLHLEKNLLKNVHVPSLTASNSPHVALFSGKASISAENVNGIFTFISLTVYGAWNDNMQLLITGHRNSILVSKYTTVVLWCKPQLILLNWRDIDKVILQPLRGTRHPENGATIGKCNRVSQLLDLPDEVLLMICRYLQPVGVLRAFFKSTSDRLHSLILDYRTNLVLSALSYAEFRLVADELLPYLETSQLTLSNSNIPCLVEHFLSLCHQLPLNNLRKLTLNSCTNISSSFVVWLSNQSKLEDLNVYNGDLEVGAHVMKSGLMFNHFADLLREMIKLQHLYVRIYETTDTSFARFSLVENLLPNNVVEFHYAVSFSVPLSTNIETELASSNSTRFKVKRSDSLLYTVPWSWNALHLCVPPTDYQQIYQRTVKSITIRPLNITDEAMVRQLQPWLNVTEVIAKTKLPSLAMFRHLKTLKTSDADVVRTSMPLTLRSLKITDKNPLALNAPFSTVVHGQVHKLNLFRSLHDEQELLNVLHQFPNLRFLSIVLPSRNSKECLMNIFDVDNVGLSHLVCLQARNGDAHLWKEAPFEWLITYTHLKYRSNPFHVNFSERKGLIVCVELNDLPNEILLIIFKKLGNLEVLYSFQGVNEQLNEIIHDPLFTSCLSFPQLSFKKYIKKFSSDIIFNRFCSQILHAIRTKIKWLDLESESMRNILDAADYPNLYALDLYNIEEETDGLYPYVRIVSLYDEDPFEHEFFIRISQSFPCMEKLIINNRYGQNQKESYKLMNDESNLSFAKYYNLIKLHMDRVHDDYIDQFLYGLYPYVRIVSLYDEDPFEHEFFIRISQSFPCMEKLIINNRYGQNQKESYKLMNDESNLSFAKYYNLIKLHMDRVHDDYIDQFLCNTKTYYLK</sequence>
<dbReference type="SUPFAM" id="SSF49599">
    <property type="entry name" value="TRAF domain-like"/>
    <property type="match status" value="1"/>
</dbReference>
<dbReference type="InterPro" id="IPR013010">
    <property type="entry name" value="Znf_SIAH"/>
</dbReference>
<evidence type="ECO:0000259" key="7">
    <source>
        <dbReference type="PROSITE" id="PS50181"/>
    </source>
</evidence>
<keyword evidence="1 4" id="KW-0479">Metal-binding</keyword>
<evidence type="ECO:0000259" key="6">
    <source>
        <dbReference type="PROSITE" id="PS50145"/>
    </source>
</evidence>
<evidence type="ECO:0000256" key="2">
    <source>
        <dbReference type="ARBA" id="ARBA00022771"/>
    </source>
</evidence>
<dbReference type="InterPro" id="IPR001810">
    <property type="entry name" value="F-box_dom"/>
</dbReference>
<dbReference type="InterPro" id="IPR036047">
    <property type="entry name" value="F-box-like_dom_sf"/>
</dbReference>
<dbReference type="InterPro" id="IPR001293">
    <property type="entry name" value="Znf_TRAF"/>
</dbReference>
<evidence type="ECO:0000313" key="9">
    <source>
        <dbReference type="EMBL" id="CAF2061642.1"/>
    </source>
</evidence>
<dbReference type="InterPro" id="IPR001841">
    <property type="entry name" value="Znf_RING"/>
</dbReference>
<feature type="domain" description="RING-type" evidence="5">
    <location>
        <begin position="27"/>
        <end position="64"/>
    </location>
</feature>
<evidence type="ECO:0000313" key="10">
    <source>
        <dbReference type="Proteomes" id="UP000663856"/>
    </source>
</evidence>
<evidence type="ECO:0000259" key="8">
    <source>
        <dbReference type="PROSITE" id="PS51081"/>
    </source>
</evidence>
<evidence type="ECO:0000256" key="4">
    <source>
        <dbReference type="PROSITE-ProRule" id="PRU00207"/>
    </source>
</evidence>
<evidence type="ECO:0008006" key="11">
    <source>
        <dbReference type="Google" id="ProtNLM"/>
    </source>
</evidence>
<evidence type="ECO:0000256" key="3">
    <source>
        <dbReference type="ARBA" id="ARBA00022833"/>
    </source>
</evidence>
<feature type="zinc finger region" description="TRAF-type" evidence="4">
    <location>
        <begin position="108"/>
        <end position="150"/>
    </location>
</feature>
<dbReference type="Proteomes" id="UP000663856">
    <property type="component" value="Unassembled WGS sequence"/>
</dbReference>
<feature type="domain" description="F-box" evidence="7">
    <location>
        <begin position="351"/>
        <end position="402"/>
    </location>
</feature>
<organism evidence="9 10">
    <name type="scientific">Rotaria magnacalcarata</name>
    <dbReference type="NCBI Taxonomy" id="392030"/>
    <lineage>
        <taxon>Eukaryota</taxon>
        <taxon>Metazoa</taxon>
        <taxon>Spiralia</taxon>
        <taxon>Gnathifera</taxon>
        <taxon>Rotifera</taxon>
        <taxon>Eurotatoria</taxon>
        <taxon>Bdelloidea</taxon>
        <taxon>Philodinida</taxon>
        <taxon>Philodinidae</taxon>
        <taxon>Rotaria</taxon>
    </lineage>
</organism>
<accession>A0A816QGT4</accession>
<protein>
    <recommendedName>
        <fullName evidence="11">RING-type E3 ubiquitin transferase</fullName>
    </recommendedName>
</protein>
<reference evidence="9" key="1">
    <citation type="submission" date="2021-02" db="EMBL/GenBank/DDBJ databases">
        <authorList>
            <person name="Nowell W R."/>
        </authorList>
    </citation>
    <scope>NUCLEOTIDE SEQUENCE</scope>
</reference>
<dbReference type="GO" id="GO:0008270">
    <property type="term" value="F:zinc ion binding"/>
    <property type="evidence" value="ECO:0007669"/>
    <property type="project" value="UniProtKB-KW"/>
</dbReference>
<feature type="domain" description="F-box" evidence="7">
    <location>
        <begin position="793"/>
        <end position="850"/>
    </location>
</feature>
<keyword evidence="3 4" id="KW-0862">Zinc</keyword>
<name>A0A816QGT4_9BILA</name>
<dbReference type="Gene3D" id="3.30.40.10">
    <property type="entry name" value="Zinc/RING finger domain, C3HC4 (zinc finger)"/>
    <property type="match status" value="2"/>
</dbReference>
<dbReference type="PROSITE" id="PS51081">
    <property type="entry name" value="ZF_SIAH"/>
    <property type="match status" value="1"/>
</dbReference>
<dbReference type="PANTHER" id="PTHR10131:SF94">
    <property type="entry name" value="TNF RECEPTOR-ASSOCIATED FACTOR 4"/>
    <property type="match status" value="1"/>
</dbReference>
<evidence type="ECO:0000259" key="5">
    <source>
        <dbReference type="PROSITE" id="PS50089"/>
    </source>
</evidence>
<evidence type="ECO:0000256" key="1">
    <source>
        <dbReference type="ARBA" id="ARBA00022723"/>
    </source>
</evidence>
<gene>
    <name evidence="9" type="ORF">WKI299_LOCUS12211</name>
</gene>
<keyword evidence="2 4" id="KW-0863">Zinc-finger</keyword>
<dbReference type="PROSITE" id="PS50181">
    <property type="entry name" value="FBOX"/>
    <property type="match status" value="2"/>
</dbReference>
<dbReference type="SUPFAM" id="SSF57850">
    <property type="entry name" value="RING/U-box"/>
    <property type="match status" value="1"/>
</dbReference>
<proteinExistence type="predicted"/>
<feature type="domain" description="SIAH-type" evidence="8">
    <location>
        <begin position="85"/>
        <end position="141"/>
    </location>
</feature>
<dbReference type="PANTHER" id="PTHR10131">
    <property type="entry name" value="TNF RECEPTOR ASSOCIATED FACTOR"/>
    <property type="match status" value="1"/>
</dbReference>
<feature type="domain" description="TRAF-type" evidence="6">
    <location>
        <begin position="108"/>
        <end position="150"/>
    </location>
</feature>
<dbReference type="InterPro" id="IPR013083">
    <property type="entry name" value="Znf_RING/FYVE/PHD"/>
</dbReference>